<dbReference type="AlphaFoldDB" id="E7MZX6"/>
<dbReference type="EMBL" id="AECV01000001">
    <property type="protein sequence ID" value="EFW30640.1"/>
    <property type="molecule type" value="Genomic_DNA"/>
</dbReference>
<evidence type="ECO:0000313" key="3">
    <source>
        <dbReference type="Proteomes" id="UP000004633"/>
    </source>
</evidence>
<protein>
    <recommendedName>
        <fullName evidence="4">Small integral membrane protein (DUF2273)</fullName>
    </recommendedName>
</protein>
<keyword evidence="1" id="KW-0812">Transmembrane</keyword>
<dbReference type="InterPro" id="IPR018730">
    <property type="entry name" value="DUF2273"/>
</dbReference>
<dbReference type="STRING" id="749551.HMPREF9555_00269"/>
<dbReference type="Pfam" id="PF10031">
    <property type="entry name" value="DUF2273"/>
    <property type="match status" value="1"/>
</dbReference>
<evidence type="ECO:0000256" key="1">
    <source>
        <dbReference type="SAM" id="Phobius"/>
    </source>
</evidence>
<dbReference type="Proteomes" id="UP000004633">
    <property type="component" value="Unassembled WGS sequence"/>
</dbReference>
<reference evidence="2 3" key="1">
    <citation type="submission" date="2010-08" db="EMBL/GenBank/DDBJ databases">
        <authorList>
            <person name="Weinstock G."/>
            <person name="Sodergren E."/>
            <person name="Clifton S."/>
            <person name="Fulton L."/>
            <person name="Fulton B."/>
            <person name="Courtney L."/>
            <person name="Fronick C."/>
            <person name="Harrison M."/>
            <person name="Strong C."/>
            <person name="Farmer C."/>
            <person name="Delahaunty K."/>
            <person name="Markovic C."/>
            <person name="Hall O."/>
            <person name="Minx P."/>
            <person name="Tomlinson C."/>
            <person name="Mitreva M."/>
            <person name="Hou S."/>
            <person name="Chen J."/>
            <person name="Wollam A."/>
            <person name="Pepin K.H."/>
            <person name="Johnson M."/>
            <person name="Bhonagiri V."/>
            <person name="Zhang X."/>
            <person name="Suruliraj S."/>
            <person name="Warren W."/>
            <person name="Chinwalla A."/>
            <person name="Mardis E.R."/>
            <person name="Wilson R.K."/>
        </authorList>
    </citation>
    <scope>NUCLEOTIDE SEQUENCE [LARGE SCALE GENOMIC DNA]</scope>
    <source>
        <strain evidence="2 3">F0399</strain>
    </source>
</reference>
<organism evidence="2 3">
    <name type="scientific">Selenomonas artemidis F0399</name>
    <dbReference type="NCBI Taxonomy" id="749551"/>
    <lineage>
        <taxon>Bacteria</taxon>
        <taxon>Bacillati</taxon>
        <taxon>Bacillota</taxon>
        <taxon>Negativicutes</taxon>
        <taxon>Selenomonadales</taxon>
        <taxon>Selenomonadaceae</taxon>
        <taxon>Selenomonas</taxon>
    </lineage>
</organism>
<name>E7MZX6_9FIRM</name>
<evidence type="ECO:0008006" key="4">
    <source>
        <dbReference type="Google" id="ProtNLM"/>
    </source>
</evidence>
<comment type="caution">
    <text evidence="2">The sequence shown here is derived from an EMBL/GenBank/DDBJ whole genome shotgun (WGS) entry which is preliminary data.</text>
</comment>
<gene>
    <name evidence="2" type="ORF">HMPREF9555_00269</name>
</gene>
<keyword evidence="1" id="KW-1133">Transmembrane helix</keyword>
<evidence type="ECO:0000313" key="2">
    <source>
        <dbReference type="EMBL" id="EFW30640.1"/>
    </source>
</evidence>
<keyword evidence="1" id="KW-0472">Membrane</keyword>
<dbReference type="HOGENOM" id="CLU_192686_1_1_9"/>
<keyword evidence="3" id="KW-1185">Reference proteome</keyword>
<sequence>MKEQIIRFLQDEWQNNRGRSLGLLLGALFAIFVLLFGFWRTIFCIVCALVGMYIGRWAERRGTWAEMREDMMESAFVQRLFRRVR</sequence>
<accession>E7MZX6</accession>
<proteinExistence type="predicted"/>
<feature type="transmembrane region" description="Helical" evidence="1">
    <location>
        <begin position="21"/>
        <end position="54"/>
    </location>
</feature>
<dbReference type="RefSeq" id="WP_009348928.1">
    <property type="nucleotide sequence ID" value="NZ_GL638127.1"/>
</dbReference>